<dbReference type="EMBL" id="JN412589">
    <property type="protein sequence ID" value="AEL97989.1"/>
    <property type="molecule type" value="Genomic_DNA"/>
</dbReference>
<protein>
    <submittedName>
        <fullName evidence="1">Uncharacterized protein</fullName>
    </submittedName>
</protein>
<dbReference type="Proteomes" id="UP000000694">
    <property type="component" value="Segment"/>
</dbReference>
<dbReference type="GeneID" id="18559595"/>
<organism evidence="1 2">
    <name type="scientific">Mycobacterium phage Patience</name>
    <dbReference type="NCBI Taxonomy" id="1074308"/>
    <lineage>
        <taxon>Viruses</taxon>
        <taxon>Duplodnaviria</taxon>
        <taxon>Heunggongvirae</taxon>
        <taxon>Uroviricota</taxon>
        <taxon>Caudoviricetes</taxon>
        <taxon>Patiencevirus</taxon>
        <taxon>Patiencevirus patience</taxon>
    </lineage>
</organism>
<proteinExistence type="predicted"/>
<evidence type="ECO:0000313" key="1">
    <source>
        <dbReference type="EMBL" id="AEL97989.1"/>
    </source>
</evidence>
<dbReference type="RefSeq" id="YP_009012220.1">
    <property type="nucleotide sequence ID" value="NC_023691.1"/>
</dbReference>
<keyword evidence="2" id="KW-1185">Reference proteome</keyword>
<accession>G1JWJ1</accession>
<dbReference type="KEGG" id="vg:18559595"/>
<sequence>MAHTERHMHTWLCDIPDCKEKLTAAEDHLYAVEKSWGQYEIKSFGMASDSENYLAKTEIYLCPEHNSDLRGFLFDDRN</sequence>
<gene>
    <name evidence="1" type="primary">80</name>
    <name evidence="1" type="ORF">PATIENCE_80</name>
</gene>
<evidence type="ECO:0000313" key="2">
    <source>
        <dbReference type="Proteomes" id="UP000000694"/>
    </source>
</evidence>
<reference evidence="1 2" key="1">
    <citation type="journal article" date="2012" name="J. Virol.">
        <title>Complete Genome Sequences of 138 Mycobacteriophages.</title>
        <authorList>
            <consortium name="the Science Education Alliance Phage Hunters Advancing Genomics and Evolutionary Science Program"/>
            <consortium name="the KwaZulu-Natal Research Institute for Tuberculosis and HIV Mycobacterial Genetics Course Students"/>
            <consortium name="the Phage Hunters Integrating Research and Education Program"/>
            <person name="Hatfull G.F."/>
        </authorList>
    </citation>
    <scope>NUCLEOTIDE SEQUENCE [LARGE SCALE GENOMIC DNA]</scope>
</reference>
<name>G1JWJ1_9CAUD</name>